<evidence type="ECO:0000313" key="2">
    <source>
        <dbReference type="EMBL" id="MBD2776049.1"/>
    </source>
</evidence>
<dbReference type="RefSeq" id="WP_190835101.1">
    <property type="nucleotide sequence ID" value="NZ_CAWPPI010000086.1"/>
</dbReference>
<dbReference type="Gene3D" id="3.90.550.10">
    <property type="entry name" value="Spore Coat Polysaccharide Biosynthesis Protein SpsA, Chain A"/>
    <property type="match status" value="1"/>
</dbReference>
<dbReference type="InterPro" id="IPR019290">
    <property type="entry name" value="GlycosylTrfase-like_prok"/>
</dbReference>
<gene>
    <name evidence="2" type="ORF">ICL16_29310</name>
</gene>
<feature type="domain" description="Glycosyltransferase 2-like prokaryotic type" evidence="1">
    <location>
        <begin position="5"/>
        <end position="251"/>
    </location>
</feature>
<organism evidence="2 3">
    <name type="scientific">Iningainema tapete BLCC-T55</name>
    <dbReference type="NCBI Taxonomy" id="2748662"/>
    <lineage>
        <taxon>Bacteria</taxon>
        <taxon>Bacillati</taxon>
        <taxon>Cyanobacteriota</taxon>
        <taxon>Cyanophyceae</taxon>
        <taxon>Nostocales</taxon>
        <taxon>Scytonemataceae</taxon>
        <taxon>Iningainema tapete</taxon>
    </lineage>
</organism>
<protein>
    <submittedName>
        <fullName evidence="2">Glycosyltransferase</fullName>
    </submittedName>
</protein>
<accession>A0A8J6XHL1</accession>
<evidence type="ECO:0000313" key="3">
    <source>
        <dbReference type="Proteomes" id="UP000629098"/>
    </source>
</evidence>
<dbReference type="Pfam" id="PF10111">
    <property type="entry name" value="Glyco_tranf_2_2"/>
    <property type="match status" value="1"/>
</dbReference>
<evidence type="ECO:0000259" key="1">
    <source>
        <dbReference type="Pfam" id="PF10111"/>
    </source>
</evidence>
<dbReference type="EMBL" id="JACXAE010000086">
    <property type="protein sequence ID" value="MBD2776049.1"/>
    <property type="molecule type" value="Genomic_DNA"/>
</dbReference>
<dbReference type="CDD" id="cd00761">
    <property type="entry name" value="Glyco_tranf_GTA_type"/>
    <property type="match status" value="1"/>
</dbReference>
<name>A0A8J6XHL1_9CYAN</name>
<keyword evidence="3" id="KW-1185">Reference proteome</keyword>
<reference evidence="2" key="1">
    <citation type="submission" date="2020-09" db="EMBL/GenBank/DDBJ databases">
        <title>Iningainema tapete sp. nov. (Scytonemataceae, Cyanobacteria) from greenhouses in central Florida (USA) produces two types of nodularin with biosynthetic potential for microcystin-LR and anabaenopeptins.</title>
        <authorList>
            <person name="Berthold D.E."/>
            <person name="Lefler F.W."/>
            <person name="Huang I.-S."/>
            <person name="Abdulla H."/>
            <person name="Zimba P.V."/>
            <person name="Laughinghouse H.D. IV."/>
        </authorList>
    </citation>
    <scope>NUCLEOTIDE SEQUENCE</scope>
    <source>
        <strain evidence="2">BLCCT55</strain>
    </source>
</reference>
<sequence>MPLISVIIPVYNGEKTIRETIESVLNQTWTDFEVLVINDGSKDSTLNIVSSIKDSRLRVFNYTNAGVSVSRNRGIAQAAGEYISFIDADDLWTPDKLEAQLKALQANHSAAVAYSWVNYIDERGEFIRSGQHRNMNGDLYEEFLLYNLLESGSNPLIRKQALTEVGGFDQELTHAEDWDMWLRLAARYHFVVVPFPQILYRISANSATANILKMEIASLRMIEKTFYQAPTSLQYLKKKTLANFYYYLIIKSLESPNNQQNAITALRYFWSVFKNNPSVLWQRTTLKILLKIFTIATLPFPQSLALISSAKKVLVKPSSN</sequence>
<dbReference type="Proteomes" id="UP000629098">
    <property type="component" value="Unassembled WGS sequence"/>
</dbReference>
<dbReference type="AlphaFoldDB" id="A0A8J6XHL1"/>
<dbReference type="PANTHER" id="PTHR43685">
    <property type="entry name" value="GLYCOSYLTRANSFERASE"/>
    <property type="match status" value="1"/>
</dbReference>
<comment type="caution">
    <text evidence="2">The sequence shown here is derived from an EMBL/GenBank/DDBJ whole genome shotgun (WGS) entry which is preliminary data.</text>
</comment>
<dbReference type="InterPro" id="IPR050834">
    <property type="entry name" value="Glycosyltransf_2"/>
</dbReference>
<proteinExistence type="predicted"/>
<dbReference type="InterPro" id="IPR029044">
    <property type="entry name" value="Nucleotide-diphossugar_trans"/>
</dbReference>
<dbReference type="SUPFAM" id="SSF53448">
    <property type="entry name" value="Nucleotide-diphospho-sugar transferases"/>
    <property type="match status" value="1"/>
</dbReference>
<dbReference type="PANTHER" id="PTHR43685:SF2">
    <property type="entry name" value="GLYCOSYLTRANSFERASE 2-LIKE DOMAIN-CONTAINING PROTEIN"/>
    <property type="match status" value="1"/>
</dbReference>